<feature type="transmembrane region" description="Helical" evidence="6">
    <location>
        <begin position="55"/>
        <end position="78"/>
    </location>
</feature>
<evidence type="ECO:0000256" key="2">
    <source>
        <dbReference type="ARBA" id="ARBA00022475"/>
    </source>
</evidence>
<evidence type="ECO:0000313" key="7">
    <source>
        <dbReference type="EMBL" id="OGF12168.1"/>
    </source>
</evidence>
<keyword evidence="4 6" id="KW-1133">Transmembrane helix</keyword>
<feature type="transmembrane region" description="Helical" evidence="6">
    <location>
        <begin position="29"/>
        <end position="48"/>
    </location>
</feature>
<reference evidence="7 8" key="1">
    <citation type="journal article" date="2016" name="Nat. Commun.">
        <title>Thousands of microbial genomes shed light on interconnected biogeochemical processes in an aquifer system.</title>
        <authorList>
            <person name="Anantharaman K."/>
            <person name="Brown C.T."/>
            <person name="Hug L.A."/>
            <person name="Sharon I."/>
            <person name="Castelle C.J."/>
            <person name="Probst A.J."/>
            <person name="Thomas B.C."/>
            <person name="Singh A."/>
            <person name="Wilkins M.J."/>
            <person name="Karaoz U."/>
            <person name="Brodie E.L."/>
            <person name="Williams K.H."/>
            <person name="Hubbard S.S."/>
            <person name="Banfield J.F."/>
        </authorList>
    </citation>
    <scope>NUCLEOTIDE SEQUENCE [LARGE SCALE GENOMIC DNA]</scope>
</reference>
<dbReference type="PANTHER" id="PTHR38601:SF1">
    <property type="entry name" value="HYDROGENASE-4 COMPONENT E"/>
    <property type="match status" value="1"/>
</dbReference>
<proteinExistence type="predicted"/>
<evidence type="ECO:0000256" key="4">
    <source>
        <dbReference type="ARBA" id="ARBA00022989"/>
    </source>
</evidence>
<dbReference type="Gene3D" id="1.10.287.3510">
    <property type="match status" value="1"/>
</dbReference>
<name>A0A1F5RCT1_9BACT</name>
<dbReference type="GO" id="GO:0005886">
    <property type="term" value="C:plasma membrane"/>
    <property type="evidence" value="ECO:0007669"/>
    <property type="project" value="UniProtKB-SubCell"/>
</dbReference>
<comment type="caution">
    <text evidence="7">The sequence shown here is derived from an EMBL/GenBank/DDBJ whole genome shotgun (WGS) entry which is preliminary data.</text>
</comment>
<feature type="transmembrane region" description="Helical" evidence="6">
    <location>
        <begin position="90"/>
        <end position="110"/>
    </location>
</feature>
<comment type="subcellular location">
    <subcellularLocation>
        <location evidence="1">Cell membrane</location>
        <topology evidence="1">Multi-pass membrane protein</topology>
    </subcellularLocation>
</comment>
<dbReference type="Proteomes" id="UP000177230">
    <property type="component" value="Unassembled WGS sequence"/>
</dbReference>
<organism evidence="7 8">
    <name type="scientific">Candidatus Edwardsbacteria bacterium GWF2_54_11</name>
    <dbReference type="NCBI Taxonomy" id="1817851"/>
    <lineage>
        <taxon>Bacteria</taxon>
        <taxon>Candidatus Edwardsiibacteriota</taxon>
    </lineage>
</organism>
<accession>A0A1F5RCT1</accession>
<dbReference type="EMBL" id="MFFM01000034">
    <property type="protein sequence ID" value="OGF12168.1"/>
    <property type="molecule type" value="Genomic_DNA"/>
</dbReference>
<evidence type="ECO:0000256" key="3">
    <source>
        <dbReference type="ARBA" id="ARBA00022692"/>
    </source>
</evidence>
<protein>
    <recommendedName>
        <fullName evidence="9">Hydrogenase</fullName>
    </recommendedName>
</protein>
<evidence type="ECO:0000313" key="8">
    <source>
        <dbReference type="Proteomes" id="UP000177230"/>
    </source>
</evidence>
<feature type="transmembrane region" description="Helical" evidence="6">
    <location>
        <begin position="155"/>
        <end position="174"/>
    </location>
</feature>
<dbReference type="InterPro" id="IPR038730">
    <property type="entry name" value="HyfE-like"/>
</dbReference>
<feature type="transmembrane region" description="Helical" evidence="6">
    <location>
        <begin position="131"/>
        <end position="149"/>
    </location>
</feature>
<evidence type="ECO:0000256" key="5">
    <source>
        <dbReference type="ARBA" id="ARBA00023136"/>
    </source>
</evidence>
<keyword evidence="2" id="KW-1003">Cell membrane</keyword>
<gene>
    <name evidence="7" type="ORF">A2024_04055</name>
</gene>
<dbReference type="AlphaFoldDB" id="A0A1F5RCT1"/>
<evidence type="ECO:0000256" key="1">
    <source>
        <dbReference type="ARBA" id="ARBA00004651"/>
    </source>
</evidence>
<dbReference type="InterPro" id="IPR039428">
    <property type="entry name" value="NUOK/Mnh_C1-like"/>
</dbReference>
<evidence type="ECO:0000256" key="6">
    <source>
        <dbReference type="SAM" id="Phobius"/>
    </source>
</evidence>
<feature type="transmembrane region" description="Helical" evidence="6">
    <location>
        <begin position="181"/>
        <end position="200"/>
    </location>
</feature>
<dbReference type="PANTHER" id="PTHR38601">
    <property type="entry name" value="HYDROGENASE-4 COMPONENT E"/>
    <property type="match status" value="1"/>
</dbReference>
<sequence>MGDLITTLMACHFIASVGAAEIRNLKTATLFLLVQSLLLSFIIVAFAEKSQNYTLYWWAALTFITKVVIIPALLWWHIKRTEFIEVKPLVSFVVSFIILSVFLIVFYQMIRTYVGFVAPTVEATIEPARSSLALAFTIFVLGLYVLVVHRDAVKIIIGLHLIENGVHLALVTLVPKLPVTTILGIVSNVVVAAVMLLFLTENIYKAFGSSDTMKLSSLKR</sequence>
<dbReference type="Pfam" id="PF00420">
    <property type="entry name" value="Oxidored_q2"/>
    <property type="match status" value="1"/>
</dbReference>
<keyword evidence="5 6" id="KW-0472">Membrane</keyword>
<evidence type="ECO:0008006" key="9">
    <source>
        <dbReference type="Google" id="ProtNLM"/>
    </source>
</evidence>
<keyword evidence="3 6" id="KW-0812">Transmembrane</keyword>